<accession>A0ABS7BDN3</accession>
<name>A0ABS7BDN3_9ACTN</name>
<feature type="region of interest" description="Disordered" evidence="1">
    <location>
        <begin position="1"/>
        <end position="45"/>
    </location>
</feature>
<proteinExistence type="predicted"/>
<evidence type="ECO:0000313" key="3">
    <source>
        <dbReference type="Proteomes" id="UP001519863"/>
    </source>
</evidence>
<dbReference type="RefSeq" id="WP_220148252.1">
    <property type="nucleotide sequence ID" value="NZ_JAHXZI010000024.1"/>
</dbReference>
<protein>
    <submittedName>
        <fullName evidence="2">Uncharacterized protein</fullName>
    </submittedName>
</protein>
<reference evidence="2 3" key="1">
    <citation type="journal article" date="2013" name="Antonie Van Leeuwenhoek">
        <title>Actinoplanes hulinensis sp. nov., a novel actinomycete isolated from soybean root (Glycine max (L.) Merr).</title>
        <authorList>
            <person name="Shen Y."/>
            <person name="Liu C."/>
            <person name="Wang X."/>
            <person name="Zhao J."/>
            <person name="Jia F."/>
            <person name="Zhang Y."/>
            <person name="Wang L."/>
            <person name="Yang D."/>
            <person name="Xiang W."/>
        </authorList>
    </citation>
    <scope>NUCLEOTIDE SEQUENCE [LARGE SCALE GENOMIC DNA]</scope>
    <source>
        <strain evidence="2 3">NEAU-M9</strain>
    </source>
</reference>
<gene>
    <name evidence="2" type="ORF">KZ829_35685</name>
</gene>
<sequence length="45" mass="4575">MHEHGERHTRDGLATPTIADGGPLAGVSAEELAGPIQGIVDGLMP</sequence>
<organism evidence="2 3">
    <name type="scientific">Actinoplanes hulinensis</name>
    <dbReference type="NCBI Taxonomy" id="1144547"/>
    <lineage>
        <taxon>Bacteria</taxon>
        <taxon>Bacillati</taxon>
        <taxon>Actinomycetota</taxon>
        <taxon>Actinomycetes</taxon>
        <taxon>Micromonosporales</taxon>
        <taxon>Micromonosporaceae</taxon>
        <taxon>Actinoplanes</taxon>
    </lineage>
</organism>
<dbReference type="Proteomes" id="UP001519863">
    <property type="component" value="Unassembled WGS sequence"/>
</dbReference>
<dbReference type="EMBL" id="JAHXZI010000024">
    <property type="protein sequence ID" value="MBW6439085.1"/>
    <property type="molecule type" value="Genomic_DNA"/>
</dbReference>
<feature type="compositionally biased region" description="Basic and acidic residues" evidence="1">
    <location>
        <begin position="1"/>
        <end position="11"/>
    </location>
</feature>
<comment type="caution">
    <text evidence="2">The sequence shown here is derived from an EMBL/GenBank/DDBJ whole genome shotgun (WGS) entry which is preliminary data.</text>
</comment>
<evidence type="ECO:0000256" key="1">
    <source>
        <dbReference type="SAM" id="MobiDB-lite"/>
    </source>
</evidence>
<keyword evidence="3" id="KW-1185">Reference proteome</keyword>
<evidence type="ECO:0000313" key="2">
    <source>
        <dbReference type="EMBL" id="MBW6439085.1"/>
    </source>
</evidence>